<evidence type="ECO:0000256" key="6">
    <source>
        <dbReference type="ARBA" id="ARBA00022676"/>
    </source>
</evidence>
<dbReference type="EC" id="2.4.2.10" evidence="5"/>
<reference evidence="11" key="1">
    <citation type="submission" date="2022-07" db="EMBL/GenBank/DDBJ databases">
        <title>Phylogenomic reconstructions and comparative analyses of Kickxellomycotina fungi.</title>
        <authorList>
            <person name="Reynolds N.K."/>
            <person name="Stajich J.E."/>
            <person name="Barry K."/>
            <person name="Grigoriev I.V."/>
            <person name="Crous P."/>
            <person name="Smith M.E."/>
        </authorList>
    </citation>
    <scope>NUCLEOTIDE SEQUENCE</scope>
    <source>
        <strain evidence="11">NBRC 100468</strain>
    </source>
</reference>
<dbReference type="Proteomes" id="UP001150538">
    <property type="component" value="Unassembled WGS sequence"/>
</dbReference>
<dbReference type="GO" id="GO:0006221">
    <property type="term" value="P:pyrimidine nucleotide biosynthetic process"/>
    <property type="evidence" value="ECO:0007669"/>
    <property type="project" value="UniProtKB-KW"/>
</dbReference>
<evidence type="ECO:0000256" key="3">
    <source>
        <dbReference type="ARBA" id="ARBA00006340"/>
    </source>
</evidence>
<keyword evidence="7" id="KW-0808">Transferase</keyword>
<keyword evidence="6" id="KW-0328">Glycosyltransferase</keyword>
<keyword evidence="12" id="KW-1185">Reference proteome</keyword>
<protein>
    <recommendedName>
        <fullName evidence="5">orotate phosphoribosyltransferase</fullName>
        <ecNumber evidence="5">2.4.2.10</ecNumber>
    </recommendedName>
</protein>
<dbReference type="GO" id="GO:0004588">
    <property type="term" value="F:orotate phosphoribosyltransferase activity"/>
    <property type="evidence" value="ECO:0007669"/>
    <property type="project" value="UniProtKB-EC"/>
</dbReference>
<dbReference type="GO" id="GO:0005737">
    <property type="term" value="C:cytoplasm"/>
    <property type="evidence" value="ECO:0007669"/>
    <property type="project" value="TreeGrafter"/>
</dbReference>
<evidence type="ECO:0000256" key="1">
    <source>
        <dbReference type="ARBA" id="ARBA00003769"/>
    </source>
</evidence>
<evidence type="ECO:0000256" key="8">
    <source>
        <dbReference type="ARBA" id="ARBA00022975"/>
    </source>
</evidence>
<dbReference type="EMBL" id="JANBPU010000083">
    <property type="protein sequence ID" value="KAJ1917027.1"/>
    <property type="molecule type" value="Genomic_DNA"/>
</dbReference>
<dbReference type="PANTHER" id="PTHR46683">
    <property type="entry name" value="OROTATE PHOSPHORIBOSYLTRANSFERASE 1-RELATED"/>
    <property type="match status" value="1"/>
</dbReference>
<dbReference type="InterPro" id="IPR004467">
    <property type="entry name" value="Or_phspho_trans_dom"/>
</dbReference>
<dbReference type="NCBIfam" id="TIGR00336">
    <property type="entry name" value="pyrE"/>
    <property type="match status" value="1"/>
</dbReference>
<dbReference type="AlphaFoldDB" id="A0A9W8A2R9"/>
<sequence length="237" mass="26139">MSLKSYQKEFIEFALNNNVLYFGQFTLKSGRLSPYFFNAGKFDTGKSLSQLGKYYAHAIVDQIKNSGLRFDGLFGPAYKGIPLVSATSIALSLVGEQDSEIDVGPVPYTFNRKEKKDHGEGGSIVGADIKGKRVLIIDDVITAGTAIRESFEIIKAAGGEVAGVVVAIDRQEKGKDTDKSAIQEIRSQYNIPVITVVDLASIVKYLEEQKTEKETDNTELIERMKEYRKTYGASESD</sequence>
<comment type="subunit">
    <text evidence="4">Homodimer.</text>
</comment>
<evidence type="ECO:0000256" key="7">
    <source>
        <dbReference type="ARBA" id="ARBA00022679"/>
    </source>
</evidence>
<dbReference type="FunFam" id="3.40.50.2020:FF:000008">
    <property type="entry name" value="Orotate phosphoribosyltransferase"/>
    <property type="match status" value="1"/>
</dbReference>
<evidence type="ECO:0000256" key="9">
    <source>
        <dbReference type="SAM" id="Coils"/>
    </source>
</evidence>
<dbReference type="InterPro" id="IPR000836">
    <property type="entry name" value="PRTase_dom"/>
</dbReference>
<keyword evidence="8" id="KW-0665">Pyrimidine biosynthesis</keyword>
<evidence type="ECO:0000256" key="5">
    <source>
        <dbReference type="ARBA" id="ARBA00011971"/>
    </source>
</evidence>
<evidence type="ECO:0000313" key="12">
    <source>
        <dbReference type="Proteomes" id="UP001150538"/>
    </source>
</evidence>
<evidence type="ECO:0000256" key="2">
    <source>
        <dbReference type="ARBA" id="ARBA00004889"/>
    </source>
</evidence>
<dbReference type="Gene3D" id="3.40.50.2020">
    <property type="match status" value="1"/>
</dbReference>
<keyword evidence="9" id="KW-0175">Coiled coil</keyword>
<dbReference type="InterPro" id="IPR023031">
    <property type="entry name" value="OPRT"/>
</dbReference>
<dbReference type="HAMAP" id="MF_01208">
    <property type="entry name" value="PyrE"/>
    <property type="match status" value="1"/>
</dbReference>
<feature type="domain" description="Phosphoribosyltransferase" evidence="10">
    <location>
        <begin position="61"/>
        <end position="182"/>
    </location>
</feature>
<dbReference type="Pfam" id="PF00156">
    <property type="entry name" value="Pribosyltran"/>
    <property type="match status" value="1"/>
</dbReference>
<feature type="coiled-coil region" evidence="9">
    <location>
        <begin position="203"/>
        <end position="230"/>
    </location>
</feature>
<comment type="similarity">
    <text evidence="3">Belongs to the purine/pyrimidine phosphoribosyltransferase family. PyrE subfamily.</text>
</comment>
<accession>A0A9W8A2R9</accession>
<evidence type="ECO:0000256" key="4">
    <source>
        <dbReference type="ARBA" id="ARBA00011738"/>
    </source>
</evidence>
<dbReference type="GO" id="GO:0046132">
    <property type="term" value="P:pyrimidine ribonucleoside biosynthetic process"/>
    <property type="evidence" value="ECO:0007669"/>
    <property type="project" value="TreeGrafter"/>
</dbReference>
<dbReference type="CDD" id="cd06223">
    <property type="entry name" value="PRTases_typeI"/>
    <property type="match status" value="1"/>
</dbReference>
<evidence type="ECO:0000313" key="11">
    <source>
        <dbReference type="EMBL" id="KAJ1917027.1"/>
    </source>
</evidence>
<comment type="function">
    <text evidence="1">Catalyzes the transfer of a ribosyl phosphate group from 5-phosphoribose 1-diphosphate to orotate, leading to the formation of orotidine monophosphate (OMP).</text>
</comment>
<dbReference type="PANTHER" id="PTHR46683:SF1">
    <property type="entry name" value="OROTATE PHOSPHORIBOSYLTRANSFERASE 1-RELATED"/>
    <property type="match status" value="1"/>
</dbReference>
<comment type="pathway">
    <text evidence="2">Pyrimidine metabolism; UMP biosynthesis via de novo pathway; UMP from orotate: step 1/2.</text>
</comment>
<dbReference type="InterPro" id="IPR029057">
    <property type="entry name" value="PRTase-like"/>
</dbReference>
<comment type="caution">
    <text evidence="11">The sequence shown here is derived from an EMBL/GenBank/DDBJ whole genome shotgun (WGS) entry which is preliminary data.</text>
</comment>
<dbReference type="GO" id="GO:0006207">
    <property type="term" value="P:'de novo' pyrimidine nucleobase biosynthetic process"/>
    <property type="evidence" value="ECO:0007669"/>
    <property type="project" value="TreeGrafter"/>
</dbReference>
<gene>
    <name evidence="11" type="ORF">H4219_003436</name>
</gene>
<name>A0A9W8A2R9_9FUNG</name>
<dbReference type="OrthoDB" id="5553476at2759"/>
<evidence type="ECO:0000259" key="10">
    <source>
        <dbReference type="Pfam" id="PF00156"/>
    </source>
</evidence>
<proteinExistence type="inferred from homology"/>
<dbReference type="SUPFAM" id="SSF53271">
    <property type="entry name" value="PRTase-like"/>
    <property type="match status" value="1"/>
</dbReference>
<organism evidence="11 12">
    <name type="scientific">Mycoemilia scoparia</name>
    <dbReference type="NCBI Taxonomy" id="417184"/>
    <lineage>
        <taxon>Eukaryota</taxon>
        <taxon>Fungi</taxon>
        <taxon>Fungi incertae sedis</taxon>
        <taxon>Zoopagomycota</taxon>
        <taxon>Kickxellomycotina</taxon>
        <taxon>Kickxellomycetes</taxon>
        <taxon>Kickxellales</taxon>
        <taxon>Kickxellaceae</taxon>
        <taxon>Mycoemilia</taxon>
    </lineage>
</organism>